<name>A0A834W401_9FABA</name>
<proteinExistence type="inferred from homology"/>
<evidence type="ECO:0000256" key="1">
    <source>
        <dbReference type="ARBA" id="ARBA00038242"/>
    </source>
</evidence>
<dbReference type="OrthoDB" id="1847301at2759"/>
<accession>A0A834W401</accession>
<dbReference type="Proteomes" id="UP000634136">
    <property type="component" value="Unassembled WGS sequence"/>
</dbReference>
<dbReference type="SMART" id="SM01037">
    <property type="entry name" value="Bet_v_1"/>
    <property type="match status" value="1"/>
</dbReference>
<keyword evidence="4" id="KW-1185">Reference proteome</keyword>
<gene>
    <name evidence="3" type="ORF">G2W53_035443</name>
</gene>
<comment type="caution">
    <text evidence="3">The sequence shown here is derived from an EMBL/GenBank/DDBJ whole genome shotgun (WGS) entry which is preliminary data.</text>
</comment>
<protein>
    <submittedName>
        <fullName evidence="3">MLP-like protein 43</fullName>
    </submittedName>
</protein>
<evidence type="ECO:0000259" key="2">
    <source>
        <dbReference type="SMART" id="SM01037"/>
    </source>
</evidence>
<organism evidence="3 4">
    <name type="scientific">Senna tora</name>
    <dbReference type="NCBI Taxonomy" id="362788"/>
    <lineage>
        <taxon>Eukaryota</taxon>
        <taxon>Viridiplantae</taxon>
        <taxon>Streptophyta</taxon>
        <taxon>Embryophyta</taxon>
        <taxon>Tracheophyta</taxon>
        <taxon>Spermatophyta</taxon>
        <taxon>Magnoliopsida</taxon>
        <taxon>eudicotyledons</taxon>
        <taxon>Gunneridae</taxon>
        <taxon>Pentapetalae</taxon>
        <taxon>rosids</taxon>
        <taxon>fabids</taxon>
        <taxon>Fabales</taxon>
        <taxon>Fabaceae</taxon>
        <taxon>Caesalpinioideae</taxon>
        <taxon>Cassia clade</taxon>
        <taxon>Senna</taxon>
    </lineage>
</organism>
<reference evidence="3" key="1">
    <citation type="submission" date="2020-09" db="EMBL/GenBank/DDBJ databases">
        <title>Genome-Enabled Discovery of Anthraquinone Biosynthesis in Senna tora.</title>
        <authorList>
            <person name="Kang S.-H."/>
            <person name="Pandey R.P."/>
            <person name="Lee C.-M."/>
            <person name="Sim J.-S."/>
            <person name="Jeong J.-T."/>
            <person name="Choi B.-S."/>
            <person name="Jung M."/>
            <person name="Ginzburg D."/>
            <person name="Zhao K."/>
            <person name="Won S.Y."/>
            <person name="Oh T.-J."/>
            <person name="Yu Y."/>
            <person name="Kim N.-H."/>
            <person name="Lee O.R."/>
            <person name="Lee T.-H."/>
            <person name="Bashyal P."/>
            <person name="Kim T.-S."/>
            <person name="Lee W.-H."/>
            <person name="Kawkins C."/>
            <person name="Kim C.-K."/>
            <person name="Kim J.S."/>
            <person name="Ahn B.O."/>
            <person name="Rhee S.Y."/>
            <person name="Sohng J.K."/>
        </authorList>
    </citation>
    <scope>NUCLEOTIDE SEQUENCE</scope>
    <source>
        <tissue evidence="3">Leaf</tissue>
    </source>
</reference>
<dbReference type="PANTHER" id="PTHR31338:SF16">
    <property type="entry name" value="POLYKETIDE CYCLASE_DEHYDRASE AND LIPID TRANSPORT SUPERFAMILY PROTEIN"/>
    <property type="match status" value="1"/>
</dbReference>
<dbReference type="Gene3D" id="3.30.530.20">
    <property type="match status" value="1"/>
</dbReference>
<dbReference type="GO" id="GO:0006952">
    <property type="term" value="P:defense response"/>
    <property type="evidence" value="ECO:0007669"/>
    <property type="project" value="InterPro"/>
</dbReference>
<feature type="domain" description="Bet v I/Major latex protein" evidence="2">
    <location>
        <begin position="2"/>
        <end position="156"/>
    </location>
</feature>
<dbReference type="Pfam" id="PF00407">
    <property type="entry name" value="Bet_v_1"/>
    <property type="match status" value="1"/>
</dbReference>
<evidence type="ECO:0000313" key="4">
    <source>
        <dbReference type="Proteomes" id="UP000634136"/>
    </source>
</evidence>
<sequence>MALKGKIGAEIEIHSPASKFFSVFITQLHEVQNMTDEVHQTKLHQGDWHGVGSNSVKHWTFISGGKIVNCKEHIEEIDHTNKTVIFNLFDGYASERYKMLKVKLKVVEKVVEKSEGALAKWTWKYEKLHEAIPPPQDYIHYITKLTKDVDAHLLKA</sequence>
<dbReference type="PANTHER" id="PTHR31338">
    <property type="entry name" value="POLYKETIDE CYCLASE/DEHYDRASE AND LIPID TRANSPORT SUPERFAMILY PROTEIN"/>
    <property type="match status" value="1"/>
</dbReference>
<dbReference type="InterPro" id="IPR023393">
    <property type="entry name" value="START-like_dom_sf"/>
</dbReference>
<dbReference type="InterPro" id="IPR052006">
    <property type="entry name" value="MLP-like"/>
</dbReference>
<comment type="similarity">
    <text evidence="1">Belongs to the MLP family.</text>
</comment>
<dbReference type="InterPro" id="IPR000916">
    <property type="entry name" value="Bet_v_I/MLP"/>
</dbReference>
<evidence type="ECO:0000313" key="3">
    <source>
        <dbReference type="EMBL" id="KAF7808700.1"/>
    </source>
</evidence>
<dbReference type="AlphaFoldDB" id="A0A834W401"/>
<dbReference type="SUPFAM" id="SSF55961">
    <property type="entry name" value="Bet v1-like"/>
    <property type="match status" value="1"/>
</dbReference>
<dbReference type="EMBL" id="JAAIUW010000011">
    <property type="protein sequence ID" value="KAF7808700.1"/>
    <property type="molecule type" value="Genomic_DNA"/>
</dbReference>